<evidence type="ECO:0000256" key="12">
    <source>
        <dbReference type="ARBA" id="ARBA00023288"/>
    </source>
</evidence>
<keyword evidence="7" id="KW-0653">Protein transport</keyword>
<comment type="similarity">
    <text evidence="2">Belongs to the LolB family.</text>
</comment>
<comment type="subunit">
    <text evidence="3">Monomer.</text>
</comment>
<keyword evidence="10" id="KW-0143">Chaperone</keyword>
<dbReference type="OrthoDB" id="9797618at2"/>
<keyword evidence="12 13" id="KW-0449">Lipoprotein</keyword>
<keyword evidence="11" id="KW-0998">Cell outer membrane</keyword>
<dbReference type="InterPro" id="IPR004565">
    <property type="entry name" value="OM_lipoprot_LolB"/>
</dbReference>
<dbReference type="GO" id="GO:0015031">
    <property type="term" value="P:protein transport"/>
    <property type="evidence" value="ECO:0007669"/>
    <property type="project" value="UniProtKB-KW"/>
</dbReference>
<dbReference type="AlphaFoldDB" id="A0A2Z6DZR5"/>
<evidence type="ECO:0000256" key="5">
    <source>
        <dbReference type="ARBA" id="ARBA00022448"/>
    </source>
</evidence>
<organism evidence="13 14">
    <name type="scientific">Hydrogenophilus thermoluteolus</name>
    <name type="common">Pseudomonas hydrogenothermophila</name>
    <dbReference type="NCBI Taxonomy" id="297"/>
    <lineage>
        <taxon>Bacteria</taxon>
        <taxon>Pseudomonadati</taxon>
        <taxon>Pseudomonadota</taxon>
        <taxon>Hydrogenophilia</taxon>
        <taxon>Hydrogenophilales</taxon>
        <taxon>Hydrogenophilaceae</taxon>
        <taxon>Hydrogenophilus</taxon>
    </lineage>
</organism>
<proteinExistence type="inferred from homology"/>
<accession>A0A2Z6DZR5</accession>
<protein>
    <recommendedName>
        <fullName evidence="4">Outer-membrane lipoprotein LolB</fullName>
    </recommendedName>
</protein>
<evidence type="ECO:0000256" key="8">
    <source>
        <dbReference type="ARBA" id="ARBA00023136"/>
    </source>
</evidence>
<dbReference type="Pfam" id="PF03550">
    <property type="entry name" value="LolB"/>
    <property type="match status" value="1"/>
</dbReference>
<dbReference type="Gene3D" id="2.50.20.10">
    <property type="entry name" value="Lipoprotein localisation LolA/LolB/LppX"/>
    <property type="match status" value="1"/>
</dbReference>
<keyword evidence="14" id="KW-1185">Reference proteome</keyword>
<reference evidence="13 14" key="1">
    <citation type="submission" date="2018-04" db="EMBL/GenBank/DDBJ databases">
        <title>Complete genome sequence of Hydrogenophilus thermoluteolus TH-1.</title>
        <authorList>
            <person name="Arai H."/>
        </authorList>
    </citation>
    <scope>NUCLEOTIDE SEQUENCE [LARGE SCALE GENOMIC DNA]</scope>
    <source>
        <strain evidence="13 14">TH-1</strain>
    </source>
</reference>
<keyword evidence="6" id="KW-0732">Signal</keyword>
<keyword evidence="9" id="KW-0564">Palmitate</keyword>
<evidence type="ECO:0000256" key="2">
    <source>
        <dbReference type="ARBA" id="ARBA00009696"/>
    </source>
</evidence>
<evidence type="ECO:0000256" key="4">
    <source>
        <dbReference type="ARBA" id="ARBA00016202"/>
    </source>
</evidence>
<evidence type="ECO:0000256" key="9">
    <source>
        <dbReference type="ARBA" id="ARBA00023139"/>
    </source>
</evidence>
<evidence type="ECO:0000256" key="11">
    <source>
        <dbReference type="ARBA" id="ARBA00023237"/>
    </source>
</evidence>
<evidence type="ECO:0000256" key="7">
    <source>
        <dbReference type="ARBA" id="ARBA00022927"/>
    </source>
</evidence>
<dbReference type="CDD" id="cd16326">
    <property type="entry name" value="LolB"/>
    <property type="match status" value="1"/>
</dbReference>
<dbReference type="SUPFAM" id="SSF89392">
    <property type="entry name" value="Prokaryotic lipoproteins and lipoprotein localization factors"/>
    <property type="match status" value="1"/>
</dbReference>
<dbReference type="EMBL" id="AP018558">
    <property type="protein sequence ID" value="BBD78017.1"/>
    <property type="molecule type" value="Genomic_DNA"/>
</dbReference>
<evidence type="ECO:0000256" key="1">
    <source>
        <dbReference type="ARBA" id="ARBA00004459"/>
    </source>
</evidence>
<evidence type="ECO:0000256" key="10">
    <source>
        <dbReference type="ARBA" id="ARBA00023186"/>
    </source>
</evidence>
<comment type="subcellular location">
    <subcellularLocation>
        <location evidence="1">Cell outer membrane</location>
        <topology evidence="1">Lipid-anchor</topology>
    </subcellularLocation>
</comment>
<dbReference type="Proteomes" id="UP000262004">
    <property type="component" value="Chromosome"/>
</dbReference>
<evidence type="ECO:0000256" key="3">
    <source>
        <dbReference type="ARBA" id="ARBA00011245"/>
    </source>
</evidence>
<evidence type="ECO:0000313" key="13">
    <source>
        <dbReference type="EMBL" id="BBD78017.1"/>
    </source>
</evidence>
<dbReference type="InterPro" id="IPR029046">
    <property type="entry name" value="LolA/LolB/LppX"/>
</dbReference>
<dbReference type="RefSeq" id="WP_119335692.1">
    <property type="nucleotide sequence ID" value="NZ_AP018558.1"/>
</dbReference>
<keyword evidence="8" id="KW-0472">Membrane</keyword>
<gene>
    <name evidence="13" type="ORF">HPTL_1759</name>
</gene>
<dbReference type="KEGG" id="htl:HPTL_1759"/>
<evidence type="ECO:0000256" key="6">
    <source>
        <dbReference type="ARBA" id="ARBA00022729"/>
    </source>
</evidence>
<keyword evidence="5" id="KW-0813">Transport</keyword>
<name>A0A2Z6DZR5_HYDTE</name>
<sequence>MNRQGSDRLGTSLFGLTRLRLAWAVRVRWRVALLGLLATGIAGCSSFPSPPPRRVDSTSPASVAAIPVRFYVEGRFAAQHEAEGISGRFVWQRTAPHQETWQLISPTGNEVAQLTVTGHDATLTVPGQPSRTAPNPETLVEPLLGFALPPWTTWRAALWGWRPVDTNPPAVEPVAHESTHALGWTWRWSDRDPNGWPRRIEISRGDTRLILVVETRQGSES</sequence>
<evidence type="ECO:0000313" key="14">
    <source>
        <dbReference type="Proteomes" id="UP000262004"/>
    </source>
</evidence>
<dbReference type="GO" id="GO:0009279">
    <property type="term" value="C:cell outer membrane"/>
    <property type="evidence" value="ECO:0007669"/>
    <property type="project" value="UniProtKB-SubCell"/>
</dbReference>